<sequence length="16" mass="1660">MALKIWGLVSAMGVLA</sequence>
<protein>
    <submittedName>
        <fullName evidence="1">Uncharacterized protein</fullName>
    </submittedName>
</protein>
<reference evidence="1" key="1">
    <citation type="submission" date="2014-09" db="EMBL/GenBank/DDBJ databases">
        <authorList>
            <person name="Magalhaes I.L.F."/>
            <person name="Oliveira U."/>
            <person name="Santos F.R."/>
            <person name="Vidigal T.H.D.A."/>
            <person name="Brescovit A.D."/>
            <person name="Santos A.J."/>
        </authorList>
    </citation>
    <scope>NUCLEOTIDE SEQUENCE</scope>
    <source>
        <tissue evidence="1">Shoot tissue taken approximately 20 cm above the soil surface</tissue>
    </source>
</reference>
<proteinExistence type="predicted"/>
<organism evidence="1">
    <name type="scientific">Arundo donax</name>
    <name type="common">Giant reed</name>
    <name type="synonym">Donax arundinaceus</name>
    <dbReference type="NCBI Taxonomy" id="35708"/>
    <lineage>
        <taxon>Eukaryota</taxon>
        <taxon>Viridiplantae</taxon>
        <taxon>Streptophyta</taxon>
        <taxon>Embryophyta</taxon>
        <taxon>Tracheophyta</taxon>
        <taxon>Spermatophyta</taxon>
        <taxon>Magnoliopsida</taxon>
        <taxon>Liliopsida</taxon>
        <taxon>Poales</taxon>
        <taxon>Poaceae</taxon>
        <taxon>PACMAD clade</taxon>
        <taxon>Arundinoideae</taxon>
        <taxon>Arundineae</taxon>
        <taxon>Arundo</taxon>
    </lineage>
</organism>
<dbReference type="EMBL" id="GBRH01232685">
    <property type="protein sequence ID" value="JAD65210.1"/>
    <property type="molecule type" value="Transcribed_RNA"/>
</dbReference>
<dbReference type="AlphaFoldDB" id="A0A0A9BVM8"/>
<evidence type="ECO:0000313" key="1">
    <source>
        <dbReference type="EMBL" id="JAD65210.1"/>
    </source>
</evidence>
<accession>A0A0A9BVM8</accession>
<name>A0A0A9BVM8_ARUDO</name>
<reference evidence="1" key="2">
    <citation type="journal article" date="2015" name="Data Brief">
        <title>Shoot transcriptome of the giant reed, Arundo donax.</title>
        <authorList>
            <person name="Barrero R.A."/>
            <person name="Guerrero F.D."/>
            <person name="Moolhuijzen P."/>
            <person name="Goolsby J.A."/>
            <person name="Tidwell J."/>
            <person name="Bellgard S.E."/>
            <person name="Bellgard M.I."/>
        </authorList>
    </citation>
    <scope>NUCLEOTIDE SEQUENCE</scope>
    <source>
        <tissue evidence="1">Shoot tissue taken approximately 20 cm above the soil surface</tissue>
    </source>
</reference>